<evidence type="ECO:0000313" key="2">
    <source>
        <dbReference type="Proteomes" id="UP000594261"/>
    </source>
</evidence>
<reference evidence="1" key="2">
    <citation type="submission" date="2021-01" db="UniProtKB">
        <authorList>
            <consortium name="EnsemblPlants"/>
        </authorList>
    </citation>
    <scope>IDENTIFICATION</scope>
</reference>
<dbReference type="EnsemblPlants" id="QL01p024955:mrna">
    <property type="protein sequence ID" value="QL01p024955:mrna"/>
    <property type="gene ID" value="QL01p024955"/>
</dbReference>
<evidence type="ECO:0000313" key="1">
    <source>
        <dbReference type="EnsemblPlants" id="QL01p024955:mrna"/>
    </source>
</evidence>
<dbReference type="AlphaFoldDB" id="A0A7N2KNH4"/>
<protein>
    <submittedName>
        <fullName evidence="1">Uncharacterized protein</fullName>
    </submittedName>
</protein>
<dbReference type="InParanoid" id="A0A7N2KNH4"/>
<sequence>MAIDHPYHTIFQEPSVLNEWVMIPWPHWTRQKTLSMIVFMKCLSTPSLEVWKYCFPLQSHQDVRLPQQLRDQLLQEVETCILGSLEDKEIERNPISDIFFRFALFSNFIYGSCFTRFVSSSDAGQKLE</sequence>
<keyword evidence="2" id="KW-1185">Reference proteome</keyword>
<organism evidence="1 2">
    <name type="scientific">Quercus lobata</name>
    <name type="common">Valley oak</name>
    <dbReference type="NCBI Taxonomy" id="97700"/>
    <lineage>
        <taxon>Eukaryota</taxon>
        <taxon>Viridiplantae</taxon>
        <taxon>Streptophyta</taxon>
        <taxon>Embryophyta</taxon>
        <taxon>Tracheophyta</taxon>
        <taxon>Spermatophyta</taxon>
        <taxon>Magnoliopsida</taxon>
        <taxon>eudicotyledons</taxon>
        <taxon>Gunneridae</taxon>
        <taxon>Pentapetalae</taxon>
        <taxon>rosids</taxon>
        <taxon>fabids</taxon>
        <taxon>Fagales</taxon>
        <taxon>Fagaceae</taxon>
        <taxon>Quercus</taxon>
    </lineage>
</organism>
<proteinExistence type="predicted"/>
<accession>A0A7N2KNH4</accession>
<dbReference type="Gramene" id="QL01p024955:mrna">
    <property type="protein sequence ID" value="QL01p024955:mrna"/>
    <property type="gene ID" value="QL01p024955"/>
</dbReference>
<dbReference type="EMBL" id="LRBV02000001">
    <property type="status" value="NOT_ANNOTATED_CDS"/>
    <property type="molecule type" value="Genomic_DNA"/>
</dbReference>
<name>A0A7N2KNH4_QUELO</name>
<reference evidence="1 2" key="1">
    <citation type="journal article" date="2016" name="G3 (Bethesda)">
        <title>First Draft Assembly and Annotation of the Genome of a California Endemic Oak Quercus lobata Nee (Fagaceae).</title>
        <authorList>
            <person name="Sork V.L."/>
            <person name="Fitz-Gibbon S.T."/>
            <person name="Puiu D."/>
            <person name="Crepeau M."/>
            <person name="Gugger P.F."/>
            <person name="Sherman R."/>
            <person name="Stevens K."/>
            <person name="Langley C.H."/>
            <person name="Pellegrini M."/>
            <person name="Salzberg S.L."/>
        </authorList>
    </citation>
    <scope>NUCLEOTIDE SEQUENCE [LARGE SCALE GENOMIC DNA]</scope>
    <source>
        <strain evidence="1 2">cv. SW786</strain>
    </source>
</reference>
<dbReference type="Proteomes" id="UP000594261">
    <property type="component" value="Chromosome 1"/>
</dbReference>